<dbReference type="WBParaSite" id="MhA1_Contig438.frz3.gene11">
    <property type="protein sequence ID" value="MhA1_Contig438.frz3.gene11"/>
    <property type="gene ID" value="MhA1_Contig438.frz3.gene11"/>
</dbReference>
<evidence type="ECO:0000313" key="3">
    <source>
        <dbReference type="WBParaSite" id="MhA1_Contig438.frz3.gene11"/>
    </source>
</evidence>
<dbReference type="AlphaFoldDB" id="A0A1I8BRI8"/>
<sequence length="435" mass="51636">MNISEYTISYAELVGNLSEFGKNPYTKKLDDYFTLLNALERNLNEQLVPVIKVIKEIVEDYQKDENILRQMEMKIKNFKIEIEKDIYFVLENDEFMISEEESENIEDKISDFIHDRTVYRETAEPLSSKYEKKSSEFGIDFKEHLKEKRDFLVQAQFCYLNNDTIHELGQIDRLQRTYEEKIVQAKKLIGRCVQSSETSSNLNNNSEERNLWQRFSTQIGKLSKEVYYNLAKNIPTRKIRKNLRHCAYAEYKWRDIIILKNSVELISNEADEASRDANKVISGYSRMKSLLKMYKLEKNDAYLKLMYGDEGASSSEIISEKDEELDDMNSLFKQAKDKPLIIYLIYVYERRYSSRKTVFIKGARLEQCREIALKIYGKIYDKKIIDENKWTMTNIPLILHNLGIKQDPYTKRFINRLTNTGEFKFTDKESNYFIR</sequence>
<reference evidence="3" key="1">
    <citation type="submission" date="2016-11" db="UniProtKB">
        <authorList>
            <consortium name="WormBaseParasite"/>
        </authorList>
    </citation>
    <scope>IDENTIFICATION</scope>
</reference>
<feature type="coiled-coil region" evidence="1">
    <location>
        <begin position="54"/>
        <end position="81"/>
    </location>
</feature>
<evidence type="ECO:0000256" key="1">
    <source>
        <dbReference type="SAM" id="Coils"/>
    </source>
</evidence>
<evidence type="ECO:0000313" key="2">
    <source>
        <dbReference type="Proteomes" id="UP000095281"/>
    </source>
</evidence>
<keyword evidence="2" id="KW-1185">Reference proteome</keyword>
<keyword evidence="1" id="KW-0175">Coiled coil</keyword>
<proteinExistence type="predicted"/>
<accession>A0A1I8BRI8</accession>
<dbReference type="Proteomes" id="UP000095281">
    <property type="component" value="Unplaced"/>
</dbReference>
<name>A0A1I8BRI8_MELHA</name>
<organism evidence="2 3">
    <name type="scientific">Meloidogyne hapla</name>
    <name type="common">Root-knot nematode worm</name>
    <dbReference type="NCBI Taxonomy" id="6305"/>
    <lineage>
        <taxon>Eukaryota</taxon>
        <taxon>Metazoa</taxon>
        <taxon>Ecdysozoa</taxon>
        <taxon>Nematoda</taxon>
        <taxon>Chromadorea</taxon>
        <taxon>Rhabditida</taxon>
        <taxon>Tylenchina</taxon>
        <taxon>Tylenchomorpha</taxon>
        <taxon>Tylenchoidea</taxon>
        <taxon>Meloidogynidae</taxon>
        <taxon>Meloidogyninae</taxon>
        <taxon>Meloidogyne</taxon>
    </lineage>
</organism>
<protein>
    <submittedName>
        <fullName evidence="3">Uncharacterized protein</fullName>
    </submittedName>
</protein>